<protein>
    <recommendedName>
        <fullName evidence="4">YnfC family lipoprotein</fullName>
    </recommendedName>
</protein>
<evidence type="ECO:0000256" key="1">
    <source>
        <dbReference type="SAM" id="SignalP"/>
    </source>
</evidence>
<feature type="signal peptide" evidence="1">
    <location>
        <begin position="1"/>
        <end position="23"/>
    </location>
</feature>
<dbReference type="Gene3D" id="2.180.10.10">
    <property type="entry name" value="RHS repeat-associated core"/>
    <property type="match status" value="1"/>
</dbReference>
<evidence type="ECO:0000313" key="3">
    <source>
        <dbReference type="Proteomes" id="UP001228139"/>
    </source>
</evidence>
<evidence type="ECO:0008006" key="4">
    <source>
        <dbReference type="Google" id="ProtNLM"/>
    </source>
</evidence>
<dbReference type="AlphaFoldDB" id="A0AA50HJD2"/>
<feature type="chain" id="PRO_5041298198" description="YnfC family lipoprotein" evidence="1">
    <location>
        <begin position="24"/>
        <end position="277"/>
    </location>
</feature>
<keyword evidence="3" id="KW-1185">Reference proteome</keyword>
<dbReference type="EMBL" id="CP132353">
    <property type="protein sequence ID" value="WLS77193.1"/>
    <property type="molecule type" value="Genomic_DNA"/>
</dbReference>
<gene>
    <name evidence="2" type="ORF">Q3V30_11895</name>
</gene>
<evidence type="ECO:0000313" key="2">
    <source>
        <dbReference type="EMBL" id="WLS77193.1"/>
    </source>
</evidence>
<reference evidence="2 3" key="1">
    <citation type="submission" date="2023-07" db="EMBL/GenBank/DDBJ databases">
        <title>Pathogenic bacteria of pear tree diseases.</title>
        <authorList>
            <person name="Zhang Z."/>
            <person name="He L."/>
            <person name="Huang R."/>
        </authorList>
    </citation>
    <scope>NUCLEOTIDE SEQUENCE [LARGE SCALE GENOMIC DNA]</scope>
    <source>
        <strain evidence="2 3">DE2</strain>
    </source>
</reference>
<keyword evidence="1" id="KW-0732">Signal</keyword>
<proteinExistence type="predicted"/>
<name>A0AA50HJD2_9GAMM</name>
<dbReference type="KEGG" id="epi:Q3V30_11895"/>
<sequence length="277" mass="31053">MKIIMLAAGSFAFWALQTGDASAAECPAQAQQINDSNSLVLLGGTAKGKIKQVVVGEFGKDVNQQKRILGQFDRCGALLRADISYDKNEGNMMLRMAQSVVRVTTGWQALYDMSVFVIKEGQPVEVNRKQGTIDYLVSKKGVITSSTDAFLLKGEKGFTETTNSFDSRLRLVKSVARGSDVQANGEYRYQWNSKDQLVTSSSANSKMSWTYDKQNREQRLLTITHTDNSDLTSVDECQLWDEQGNCTLSYSKETEVFPKGEINRHISAAYKFEYWER</sequence>
<organism evidence="2 3">
    <name type="scientific">Erwinia pyri</name>
    <dbReference type="NCBI Taxonomy" id="3062598"/>
    <lineage>
        <taxon>Bacteria</taxon>
        <taxon>Pseudomonadati</taxon>
        <taxon>Pseudomonadota</taxon>
        <taxon>Gammaproteobacteria</taxon>
        <taxon>Enterobacterales</taxon>
        <taxon>Erwiniaceae</taxon>
        <taxon>Erwinia</taxon>
    </lineage>
</organism>
<dbReference type="Proteomes" id="UP001228139">
    <property type="component" value="Chromosome"/>
</dbReference>
<accession>A0AA50HJD2</accession>
<dbReference type="RefSeq" id="WP_306205890.1">
    <property type="nucleotide sequence ID" value="NZ_CP132353.1"/>
</dbReference>